<evidence type="ECO:0000313" key="8">
    <source>
        <dbReference type="Proteomes" id="UP000070409"/>
    </source>
</evidence>
<dbReference type="GO" id="GO:0003677">
    <property type="term" value="F:DNA binding"/>
    <property type="evidence" value="ECO:0007669"/>
    <property type="project" value="UniProtKB-KW"/>
</dbReference>
<dbReference type="EMBL" id="LSRF01000057">
    <property type="protein sequence ID" value="KXP04970.1"/>
    <property type="molecule type" value="Genomic_DNA"/>
</dbReference>
<dbReference type="InterPro" id="IPR036390">
    <property type="entry name" value="WH_DNA-bd_sf"/>
</dbReference>
<dbReference type="GO" id="GO:0003700">
    <property type="term" value="F:DNA-binding transcription factor activity"/>
    <property type="evidence" value="ECO:0007669"/>
    <property type="project" value="InterPro"/>
</dbReference>
<reference evidence="6" key="3">
    <citation type="submission" date="2016-02" db="EMBL/GenBank/DDBJ databases">
        <authorList>
            <person name="Teng J.L."/>
            <person name="Yang Y."/>
            <person name="Huang Y."/>
            <person name="Guo F."/>
            <person name="Wei W."/>
            <person name="Chen J.H."/>
            <person name="Wong S.Y."/>
            <person name="Lau S.K."/>
            <person name="Woo P.C."/>
        </authorList>
    </citation>
    <scope>NUCLEOTIDE SEQUENCE</scope>
    <source>
        <strain evidence="6">JCM 15929</strain>
    </source>
</reference>
<dbReference type="Proteomes" id="UP000070258">
    <property type="component" value="Unassembled WGS sequence"/>
</dbReference>
<evidence type="ECO:0000256" key="1">
    <source>
        <dbReference type="ARBA" id="ARBA00023015"/>
    </source>
</evidence>
<dbReference type="RefSeq" id="WP_068572937.1">
    <property type="nucleotide sequence ID" value="NZ_LSRE01000012.1"/>
</dbReference>
<dbReference type="CDD" id="cd00090">
    <property type="entry name" value="HTH_ARSR"/>
    <property type="match status" value="1"/>
</dbReference>
<evidence type="ECO:0000313" key="7">
    <source>
        <dbReference type="Proteomes" id="UP000070258"/>
    </source>
</evidence>
<protein>
    <recommendedName>
        <fullName evidence="4">HTH arsR-type domain-containing protein</fullName>
    </recommendedName>
</protein>
<dbReference type="PANTHER" id="PTHR33154">
    <property type="entry name" value="TRANSCRIPTIONAL REGULATOR, ARSR FAMILY"/>
    <property type="match status" value="1"/>
</dbReference>
<comment type="caution">
    <text evidence="6">The sequence shown here is derived from an EMBL/GenBank/DDBJ whole genome shotgun (WGS) entry which is preliminary data.</text>
</comment>
<dbReference type="PANTHER" id="PTHR33154:SF18">
    <property type="entry name" value="ARSENICAL RESISTANCE OPERON REPRESSOR"/>
    <property type="match status" value="1"/>
</dbReference>
<dbReference type="Proteomes" id="UP000070409">
    <property type="component" value="Unassembled WGS sequence"/>
</dbReference>
<accession>A0A138A3H4</accession>
<reference evidence="7" key="1">
    <citation type="submission" date="2016-02" db="EMBL/GenBank/DDBJ databases">
        <authorList>
            <person name="Wen L."/>
            <person name="He K."/>
            <person name="Yang H."/>
        </authorList>
    </citation>
    <scope>NUCLEOTIDE SEQUENCE [LARGE SCALE GENOMIC DNA]</scope>
    <source>
        <strain evidence="7">JCM 15929</strain>
    </source>
</reference>
<evidence type="ECO:0000256" key="3">
    <source>
        <dbReference type="ARBA" id="ARBA00023163"/>
    </source>
</evidence>
<dbReference type="InterPro" id="IPR001845">
    <property type="entry name" value="HTH_ArsR_DNA-bd_dom"/>
</dbReference>
<dbReference type="EMBL" id="LSRE01000012">
    <property type="protein sequence ID" value="KXO98650.1"/>
    <property type="molecule type" value="Genomic_DNA"/>
</dbReference>
<evidence type="ECO:0000313" key="5">
    <source>
        <dbReference type="EMBL" id="KXO98650.1"/>
    </source>
</evidence>
<dbReference type="Pfam" id="PF12840">
    <property type="entry name" value="HTH_20"/>
    <property type="match status" value="1"/>
</dbReference>
<dbReference type="InterPro" id="IPR036388">
    <property type="entry name" value="WH-like_DNA-bd_sf"/>
</dbReference>
<sequence>MTTDDRLAGLEARVAALEAAIGAPSGPEDAGRAPEAGGGTVGYAGDVRLDGEVCWRIDYSAGALAAMPPERLAPVLAALGHPARLALVQDLLGGPRTAAELMERVDGGSKGQLYHHLGTLTAAGVVEKGARGQYAVAPQRVVPILVALLASADIGGLLR</sequence>
<dbReference type="AlphaFoldDB" id="A0A138A3H4"/>
<keyword evidence="1" id="KW-0805">Transcription regulation</keyword>
<organism evidence="6 7">
    <name type="scientific">Tsukamurella pseudospumae</name>
    <dbReference type="NCBI Taxonomy" id="239498"/>
    <lineage>
        <taxon>Bacteria</taxon>
        <taxon>Bacillati</taxon>
        <taxon>Actinomycetota</taxon>
        <taxon>Actinomycetes</taxon>
        <taxon>Mycobacteriales</taxon>
        <taxon>Tsukamurellaceae</taxon>
        <taxon>Tsukamurella</taxon>
    </lineage>
</organism>
<dbReference type="SMART" id="SM00418">
    <property type="entry name" value="HTH_ARSR"/>
    <property type="match status" value="1"/>
</dbReference>
<feature type="domain" description="HTH arsR-type" evidence="4">
    <location>
        <begin position="74"/>
        <end position="150"/>
    </location>
</feature>
<evidence type="ECO:0000259" key="4">
    <source>
        <dbReference type="SMART" id="SM00418"/>
    </source>
</evidence>
<dbReference type="STRING" id="239498.AXK60_12415"/>
<gene>
    <name evidence="6" type="ORF">AXK60_12415</name>
    <name evidence="5" type="ORF">AXK61_03470</name>
</gene>
<dbReference type="SUPFAM" id="SSF46785">
    <property type="entry name" value="Winged helix' DNA-binding domain"/>
    <property type="match status" value="1"/>
</dbReference>
<evidence type="ECO:0000256" key="2">
    <source>
        <dbReference type="ARBA" id="ARBA00023125"/>
    </source>
</evidence>
<reference evidence="5 8" key="2">
    <citation type="submission" date="2016-02" db="EMBL/GenBank/DDBJ databases">
        <authorList>
            <person name="Teng J.L."/>
            <person name="Tang Y."/>
            <person name="Huang Y."/>
            <person name="Guo F."/>
            <person name="Wei W."/>
            <person name="Chen J.H."/>
            <person name="Wong S.Y."/>
            <person name="Lau S.K."/>
            <person name="Woo P.C."/>
        </authorList>
    </citation>
    <scope>NUCLEOTIDE SEQUENCE [LARGE SCALE GENOMIC DNA]</scope>
    <source>
        <strain evidence="5 8">JCM 13375</strain>
    </source>
</reference>
<dbReference type="Gene3D" id="1.10.10.10">
    <property type="entry name" value="Winged helix-like DNA-binding domain superfamily/Winged helix DNA-binding domain"/>
    <property type="match status" value="1"/>
</dbReference>
<evidence type="ECO:0000313" key="6">
    <source>
        <dbReference type="EMBL" id="KXP04970.1"/>
    </source>
</evidence>
<name>A0A138A3H4_9ACTN</name>
<proteinExistence type="predicted"/>
<keyword evidence="3" id="KW-0804">Transcription</keyword>
<keyword evidence="2" id="KW-0238">DNA-binding</keyword>
<dbReference type="OrthoDB" id="3730926at2"/>
<keyword evidence="8" id="KW-1185">Reference proteome</keyword>
<dbReference type="InterPro" id="IPR011991">
    <property type="entry name" value="ArsR-like_HTH"/>
</dbReference>
<dbReference type="InterPro" id="IPR051081">
    <property type="entry name" value="HTH_MetalResp_TranReg"/>
</dbReference>